<feature type="domain" description="F-box" evidence="1">
    <location>
        <begin position="117"/>
        <end position="163"/>
    </location>
</feature>
<reference evidence="3" key="3">
    <citation type="submission" date="2015-04" db="UniProtKB">
        <authorList>
            <consortium name="EnsemblPlants"/>
        </authorList>
    </citation>
    <scope>IDENTIFICATION</scope>
    <source>
        <strain evidence="3">cv. Jemalong A17</strain>
    </source>
</reference>
<dbReference type="CDD" id="cd22157">
    <property type="entry name" value="F-box_AtFBW1-like"/>
    <property type="match status" value="1"/>
</dbReference>
<dbReference type="InterPro" id="IPR036047">
    <property type="entry name" value="F-box-like_dom_sf"/>
</dbReference>
<keyword evidence="4" id="KW-1185">Reference proteome</keyword>
<dbReference type="HOGENOM" id="CLU_027176_3_0_1"/>
<dbReference type="Pfam" id="PF00646">
    <property type="entry name" value="F-box"/>
    <property type="match status" value="1"/>
</dbReference>
<dbReference type="NCBIfam" id="TIGR01640">
    <property type="entry name" value="F_box_assoc_1"/>
    <property type="match status" value="1"/>
</dbReference>
<dbReference type="PaxDb" id="3880-AES69750"/>
<dbReference type="AlphaFoldDB" id="G7IX79"/>
<protein>
    <submittedName>
        <fullName evidence="2">Galactose oxidase</fullName>
    </submittedName>
</protein>
<proteinExistence type="predicted"/>
<dbReference type="STRING" id="3880.G7IX79"/>
<dbReference type="InterPro" id="IPR001810">
    <property type="entry name" value="F-box_dom"/>
</dbReference>
<reference evidence="2 4" key="1">
    <citation type="journal article" date="2011" name="Nature">
        <title>The Medicago genome provides insight into the evolution of rhizobial symbioses.</title>
        <authorList>
            <person name="Young N.D."/>
            <person name="Debelle F."/>
            <person name="Oldroyd G.E."/>
            <person name="Geurts R."/>
            <person name="Cannon S.B."/>
            <person name="Udvardi M.K."/>
            <person name="Benedito V.A."/>
            <person name="Mayer K.F."/>
            <person name="Gouzy J."/>
            <person name="Schoof H."/>
            <person name="Van de Peer Y."/>
            <person name="Proost S."/>
            <person name="Cook D.R."/>
            <person name="Meyers B.C."/>
            <person name="Spannagl M."/>
            <person name="Cheung F."/>
            <person name="De Mita S."/>
            <person name="Krishnakumar V."/>
            <person name="Gundlach H."/>
            <person name="Zhou S."/>
            <person name="Mudge J."/>
            <person name="Bharti A.K."/>
            <person name="Murray J.D."/>
            <person name="Naoumkina M.A."/>
            <person name="Rosen B."/>
            <person name="Silverstein K.A."/>
            <person name="Tang H."/>
            <person name="Rombauts S."/>
            <person name="Zhao P.X."/>
            <person name="Zhou P."/>
            <person name="Barbe V."/>
            <person name="Bardou P."/>
            <person name="Bechner M."/>
            <person name="Bellec A."/>
            <person name="Berger A."/>
            <person name="Berges H."/>
            <person name="Bidwell S."/>
            <person name="Bisseling T."/>
            <person name="Choisne N."/>
            <person name="Couloux A."/>
            <person name="Denny R."/>
            <person name="Deshpande S."/>
            <person name="Dai X."/>
            <person name="Doyle J.J."/>
            <person name="Dudez A.M."/>
            <person name="Farmer A.D."/>
            <person name="Fouteau S."/>
            <person name="Franken C."/>
            <person name="Gibelin C."/>
            <person name="Gish J."/>
            <person name="Goldstein S."/>
            <person name="Gonzalez A.J."/>
            <person name="Green P.J."/>
            <person name="Hallab A."/>
            <person name="Hartog M."/>
            <person name="Hua A."/>
            <person name="Humphray S.J."/>
            <person name="Jeong D.H."/>
            <person name="Jing Y."/>
            <person name="Jocker A."/>
            <person name="Kenton S.M."/>
            <person name="Kim D.J."/>
            <person name="Klee K."/>
            <person name="Lai H."/>
            <person name="Lang C."/>
            <person name="Lin S."/>
            <person name="Macmil S.L."/>
            <person name="Magdelenat G."/>
            <person name="Matthews L."/>
            <person name="McCorrison J."/>
            <person name="Monaghan E.L."/>
            <person name="Mun J.H."/>
            <person name="Najar F.Z."/>
            <person name="Nicholson C."/>
            <person name="Noirot C."/>
            <person name="O'Bleness M."/>
            <person name="Paule C.R."/>
            <person name="Poulain J."/>
            <person name="Prion F."/>
            <person name="Qin B."/>
            <person name="Qu C."/>
            <person name="Retzel E.F."/>
            <person name="Riddle C."/>
            <person name="Sallet E."/>
            <person name="Samain S."/>
            <person name="Samson N."/>
            <person name="Sanders I."/>
            <person name="Saurat O."/>
            <person name="Scarpelli C."/>
            <person name="Schiex T."/>
            <person name="Segurens B."/>
            <person name="Severin A.J."/>
            <person name="Sherrier D.J."/>
            <person name="Shi R."/>
            <person name="Sims S."/>
            <person name="Singer S.R."/>
            <person name="Sinharoy S."/>
            <person name="Sterck L."/>
            <person name="Viollet A."/>
            <person name="Wang B.B."/>
            <person name="Wang K."/>
            <person name="Wang M."/>
            <person name="Wang X."/>
            <person name="Warfsmann J."/>
            <person name="Weissenbach J."/>
            <person name="White D.D."/>
            <person name="White J.D."/>
            <person name="Wiley G.B."/>
            <person name="Wincker P."/>
            <person name="Xing Y."/>
            <person name="Yang L."/>
            <person name="Yao Z."/>
            <person name="Ying F."/>
            <person name="Zhai J."/>
            <person name="Zhou L."/>
            <person name="Zuber A."/>
            <person name="Denarie J."/>
            <person name="Dixon R.A."/>
            <person name="May G.D."/>
            <person name="Schwartz D.C."/>
            <person name="Rogers J."/>
            <person name="Quetier F."/>
            <person name="Town C.D."/>
            <person name="Roe B.A."/>
        </authorList>
    </citation>
    <scope>NUCLEOTIDE SEQUENCE [LARGE SCALE GENOMIC DNA]</scope>
    <source>
        <strain evidence="2">A17</strain>
        <strain evidence="3 4">cv. Jemalong A17</strain>
    </source>
</reference>
<dbReference type="Proteomes" id="UP000002051">
    <property type="component" value="Chromosome 3"/>
</dbReference>
<dbReference type="SUPFAM" id="SSF81383">
    <property type="entry name" value="F-box domain"/>
    <property type="match status" value="1"/>
</dbReference>
<dbReference type="SUPFAM" id="SSF50965">
    <property type="entry name" value="Galactose oxidase, central domain"/>
    <property type="match status" value="1"/>
</dbReference>
<dbReference type="Pfam" id="PF08268">
    <property type="entry name" value="FBA_3"/>
    <property type="match status" value="1"/>
</dbReference>
<evidence type="ECO:0000313" key="3">
    <source>
        <dbReference type="EnsemblPlants" id="AES69750"/>
    </source>
</evidence>
<dbReference type="PANTHER" id="PTHR31672">
    <property type="entry name" value="BNACNNG10540D PROTEIN"/>
    <property type="match status" value="1"/>
</dbReference>
<dbReference type="SMART" id="SM00256">
    <property type="entry name" value="FBOX"/>
    <property type="match status" value="1"/>
</dbReference>
<evidence type="ECO:0000259" key="1">
    <source>
        <dbReference type="PROSITE" id="PS50181"/>
    </source>
</evidence>
<gene>
    <name evidence="2" type="ordered locus">MTR_3g034180</name>
</gene>
<dbReference type="OMA" id="MRICKAR"/>
<dbReference type="InterPro" id="IPR011043">
    <property type="entry name" value="Gal_Oxase/kelch_b-propeller"/>
</dbReference>
<accession>G7IX79</accession>
<dbReference type="InterPro" id="IPR013187">
    <property type="entry name" value="F-box-assoc_dom_typ3"/>
</dbReference>
<dbReference type="EMBL" id="CM001219">
    <property type="protein sequence ID" value="AES69750.1"/>
    <property type="molecule type" value="Genomic_DNA"/>
</dbReference>
<name>G7IX79_MEDTR</name>
<dbReference type="InterPro" id="IPR050796">
    <property type="entry name" value="SCF_F-box_component"/>
</dbReference>
<evidence type="ECO:0000313" key="4">
    <source>
        <dbReference type="Proteomes" id="UP000002051"/>
    </source>
</evidence>
<dbReference type="PROSITE" id="PS50181">
    <property type="entry name" value="FBOX"/>
    <property type="match status" value="1"/>
</dbReference>
<evidence type="ECO:0000313" key="2">
    <source>
        <dbReference type="EMBL" id="AES69750.1"/>
    </source>
</evidence>
<organism evidence="2 4">
    <name type="scientific">Medicago truncatula</name>
    <name type="common">Barrel medic</name>
    <name type="synonym">Medicago tribuloides</name>
    <dbReference type="NCBI Taxonomy" id="3880"/>
    <lineage>
        <taxon>Eukaryota</taxon>
        <taxon>Viridiplantae</taxon>
        <taxon>Streptophyta</taxon>
        <taxon>Embryophyta</taxon>
        <taxon>Tracheophyta</taxon>
        <taxon>Spermatophyta</taxon>
        <taxon>Magnoliopsida</taxon>
        <taxon>eudicotyledons</taxon>
        <taxon>Gunneridae</taxon>
        <taxon>Pentapetalae</taxon>
        <taxon>rosids</taxon>
        <taxon>fabids</taxon>
        <taxon>Fabales</taxon>
        <taxon>Fabaceae</taxon>
        <taxon>Papilionoideae</taxon>
        <taxon>50 kb inversion clade</taxon>
        <taxon>NPAAA clade</taxon>
        <taxon>Hologalegina</taxon>
        <taxon>IRL clade</taxon>
        <taxon>Trifolieae</taxon>
        <taxon>Medicago</taxon>
    </lineage>
</organism>
<reference evidence="2 4" key="2">
    <citation type="journal article" date="2014" name="BMC Genomics">
        <title>An improved genome release (version Mt4.0) for the model legume Medicago truncatula.</title>
        <authorList>
            <person name="Tang H."/>
            <person name="Krishnakumar V."/>
            <person name="Bidwell S."/>
            <person name="Rosen B."/>
            <person name="Chan A."/>
            <person name="Zhou S."/>
            <person name="Gentzbittel L."/>
            <person name="Childs K.L."/>
            <person name="Yandell M."/>
            <person name="Gundlach H."/>
            <person name="Mayer K.F."/>
            <person name="Schwartz D.C."/>
            <person name="Town C.D."/>
        </authorList>
    </citation>
    <scope>GENOME REANNOTATION</scope>
    <source>
        <strain evidence="3 4">cv. Jemalong A17</strain>
    </source>
</reference>
<dbReference type="PANTHER" id="PTHR31672:SF13">
    <property type="entry name" value="F-BOX PROTEIN CPR30-LIKE"/>
    <property type="match status" value="1"/>
</dbReference>
<sequence>MEGLVSSGMKNQTFTLNPQHCRVFTKSTKYSFPVKIKGTHLFHFHFHAFNSSNLNLSRAKFQIFIIGNQVAWAPVVRSPSKDVSGEYQVRFRGGQHLASAYAGKQNNNCIGGRQMEKKTDLYLPHELIIQIMLRLPVKSLIRFKCVCKSWLALISDHNFAKSHFELSPATHTNRIVFMSTLALETRSIDFEASLNDDSASTSLNLNFMLPESYSNLEIKSSCRGFIVLTCSSNIYLWNPSTRHHKKIPFPPSNLDAKYSCCLYGFGYDHSRDDYLVVSVSYDKSIDLIEENISSHLKFFSLRANTWNEIECLGLVKYKHFPYYMNVNDDPTVGTLFNGNIHWFSFRNDLSMDVIIAFDLVERELLEMPFPDGFDHEPMDCDLWIFGEFLSLWAMGGVTIEIWVMKEYKVHSSWTKTLVLSIDYIYIQYDPPICSTKCGHIIGTNGTGLVKYDGNGQLLENRSYYNDPCGRLVAMYTESLLSLPGDSEQI</sequence>
<dbReference type="InterPro" id="IPR017451">
    <property type="entry name" value="F-box-assoc_interact_dom"/>
</dbReference>
<dbReference type="EnsemblPlants" id="AES69750">
    <property type="protein sequence ID" value="AES69750"/>
    <property type="gene ID" value="MTR_3g034180"/>
</dbReference>
<dbReference type="Gene3D" id="1.20.1280.50">
    <property type="match status" value="1"/>
</dbReference>